<dbReference type="CDD" id="cd03801">
    <property type="entry name" value="GT4_PimA-like"/>
    <property type="match status" value="1"/>
</dbReference>
<name>A0A7X2ZSH7_9FLAO</name>
<dbReference type="AlphaFoldDB" id="A0A7X2ZSH7"/>
<dbReference type="Gene3D" id="3.40.50.2000">
    <property type="entry name" value="Glycogen Phosphorylase B"/>
    <property type="match status" value="2"/>
</dbReference>
<sequence>MKVTQITPGRFHHFHLARQMQKHGLLDKIFTGYPKFKLKDESGIPLEKIKTFPWVQTPYMKRSLLGLDKYDKINKEWIWLLVQTLDKYAAKSIKTRGVLTALSSNGLHSGRKMQSLGGIYICDRGSSHISFQNEILANEYERWGFKWIGIDERILEKEQEEYLLADYITIPSQFVMDSFIQKGIDKNKLKKIPYGARLDRFKKIGDPVKNKFRVLWVGGVSLRKGFMYALNAFKEFKHPNKEFIVIGHVSREIKSLIERENLENVIFKGIVANSQLLEYYSCSDVFLLTSLEEGLAMVQGEALACGCPIIATPNTGSQDLITNDKEGFIVPIRNSNSIIDCFQKIVDSPNLRNEMSYNALEKVQSLGGWDTYGENYKSLIELAIKESHLSL</sequence>
<protein>
    <submittedName>
        <fullName evidence="2">Glycosyltransferase family 1 protein</fullName>
    </submittedName>
</protein>
<feature type="domain" description="Glycosyl transferase family 1" evidence="1">
    <location>
        <begin position="202"/>
        <end position="360"/>
    </location>
</feature>
<dbReference type="Pfam" id="PF00534">
    <property type="entry name" value="Glycos_transf_1"/>
    <property type="match status" value="1"/>
</dbReference>
<dbReference type="OrthoDB" id="596635at2"/>
<dbReference type="RefSeq" id="WP_155599381.1">
    <property type="nucleotide sequence ID" value="NZ_RCNR01000009.1"/>
</dbReference>
<evidence type="ECO:0000259" key="1">
    <source>
        <dbReference type="Pfam" id="PF00534"/>
    </source>
</evidence>
<dbReference type="SUPFAM" id="SSF53756">
    <property type="entry name" value="UDP-Glycosyltransferase/glycogen phosphorylase"/>
    <property type="match status" value="1"/>
</dbReference>
<keyword evidence="2" id="KW-0808">Transferase</keyword>
<dbReference type="PANTHER" id="PTHR12526">
    <property type="entry name" value="GLYCOSYLTRANSFERASE"/>
    <property type="match status" value="1"/>
</dbReference>
<dbReference type="InterPro" id="IPR001296">
    <property type="entry name" value="Glyco_trans_1"/>
</dbReference>
<evidence type="ECO:0000313" key="2">
    <source>
        <dbReference type="EMBL" id="MUH35592.1"/>
    </source>
</evidence>
<gene>
    <name evidence="2" type="ORF">D9O36_07055</name>
</gene>
<reference evidence="2 3" key="1">
    <citation type="journal article" date="2019" name="Mar. Drugs">
        <title>Comparative Genomics and CAZyme Genome Repertoires of Marine Zobellia amurskyensis KMM 3526(T) and Zobellia laminariae KMM 3676(T).</title>
        <authorList>
            <person name="Chernysheva N."/>
            <person name="Bystritskaya E."/>
            <person name="Stenkova A."/>
            <person name="Golovkin I."/>
            <person name="Nedashkovskaya O."/>
            <person name="Isaeva M."/>
        </authorList>
    </citation>
    <scope>NUCLEOTIDE SEQUENCE [LARGE SCALE GENOMIC DNA]</scope>
    <source>
        <strain evidence="2 3">KMM 3526</strain>
    </source>
</reference>
<keyword evidence="3" id="KW-1185">Reference proteome</keyword>
<dbReference type="EMBL" id="RCNR01000009">
    <property type="protein sequence ID" value="MUH35592.1"/>
    <property type="molecule type" value="Genomic_DNA"/>
</dbReference>
<dbReference type="GO" id="GO:0016757">
    <property type="term" value="F:glycosyltransferase activity"/>
    <property type="evidence" value="ECO:0007669"/>
    <property type="project" value="InterPro"/>
</dbReference>
<proteinExistence type="predicted"/>
<comment type="caution">
    <text evidence="2">The sequence shown here is derived from an EMBL/GenBank/DDBJ whole genome shotgun (WGS) entry which is preliminary data.</text>
</comment>
<accession>A0A7X2ZSH7</accession>
<dbReference type="Proteomes" id="UP000540519">
    <property type="component" value="Unassembled WGS sequence"/>
</dbReference>
<organism evidence="2 3">
    <name type="scientific">Zobellia amurskyensis</name>
    <dbReference type="NCBI Taxonomy" id="248905"/>
    <lineage>
        <taxon>Bacteria</taxon>
        <taxon>Pseudomonadati</taxon>
        <taxon>Bacteroidota</taxon>
        <taxon>Flavobacteriia</taxon>
        <taxon>Flavobacteriales</taxon>
        <taxon>Flavobacteriaceae</taxon>
        <taxon>Zobellia</taxon>
    </lineage>
</organism>
<evidence type="ECO:0000313" key="3">
    <source>
        <dbReference type="Proteomes" id="UP000540519"/>
    </source>
</evidence>